<name>A0AA35RFL0_GEOBA</name>
<dbReference type="AlphaFoldDB" id="A0AA35RFL0"/>
<organism evidence="1 2">
    <name type="scientific">Geodia barretti</name>
    <name type="common">Barrett's horny sponge</name>
    <dbReference type="NCBI Taxonomy" id="519541"/>
    <lineage>
        <taxon>Eukaryota</taxon>
        <taxon>Metazoa</taxon>
        <taxon>Porifera</taxon>
        <taxon>Demospongiae</taxon>
        <taxon>Heteroscleromorpha</taxon>
        <taxon>Tetractinellida</taxon>
        <taxon>Astrophorina</taxon>
        <taxon>Geodiidae</taxon>
        <taxon>Geodia</taxon>
    </lineage>
</organism>
<accession>A0AA35RFL0</accession>
<evidence type="ECO:0000313" key="1">
    <source>
        <dbReference type="EMBL" id="CAI8010580.1"/>
    </source>
</evidence>
<dbReference type="EMBL" id="CASHTH010001045">
    <property type="protein sequence ID" value="CAI8010580.1"/>
    <property type="molecule type" value="Genomic_DNA"/>
</dbReference>
<reference evidence="1" key="1">
    <citation type="submission" date="2023-03" db="EMBL/GenBank/DDBJ databases">
        <authorList>
            <person name="Steffen K."/>
            <person name="Cardenas P."/>
        </authorList>
    </citation>
    <scope>NUCLEOTIDE SEQUENCE</scope>
</reference>
<feature type="non-terminal residue" evidence="1">
    <location>
        <position position="40"/>
    </location>
</feature>
<keyword evidence="2" id="KW-1185">Reference proteome</keyword>
<protein>
    <submittedName>
        <fullName evidence="1">Uncharacterized protein</fullName>
    </submittedName>
</protein>
<sequence>MRCQTLTGDLPSVRGRCTVEWPFQIWLSWLFLHTHDSGDR</sequence>
<comment type="caution">
    <text evidence="1">The sequence shown here is derived from an EMBL/GenBank/DDBJ whole genome shotgun (WGS) entry which is preliminary data.</text>
</comment>
<gene>
    <name evidence="1" type="ORF">GBAR_LOCUS6955</name>
</gene>
<dbReference type="Proteomes" id="UP001174909">
    <property type="component" value="Unassembled WGS sequence"/>
</dbReference>
<proteinExistence type="predicted"/>
<evidence type="ECO:0000313" key="2">
    <source>
        <dbReference type="Proteomes" id="UP001174909"/>
    </source>
</evidence>